<dbReference type="PANTHER" id="PTHR30126:SF40">
    <property type="entry name" value="HTH-TYPE TRANSCRIPTIONAL REGULATOR GLTR"/>
    <property type="match status" value="1"/>
</dbReference>
<keyword evidence="4" id="KW-0804">Transcription</keyword>
<dbReference type="GO" id="GO:0000976">
    <property type="term" value="F:transcription cis-regulatory region binding"/>
    <property type="evidence" value="ECO:0007669"/>
    <property type="project" value="TreeGrafter"/>
</dbReference>
<evidence type="ECO:0000313" key="7">
    <source>
        <dbReference type="Proteomes" id="UP000566813"/>
    </source>
</evidence>
<feature type="domain" description="HTH lysR-type" evidence="5">
    <location>
        <begin position="16"/>
        <end position="73"/>
    </location>
</feature>
<dbReference type="RefSeq" id="WP_185665162.1">
    <property type="nucleotide sequence ID" value="NZ_JACLAW010000012.1"/>
</dbReference>
<evidence type="ECO:0000256" key="3">
    <source>
        <dbReference type="ARBA" id="ARBA00023125"/>
    </source>
</evidence>
<comment type="similarity">
    <text evidence="1">Belongs to the LysR transcriptional regulatory family.</text>
</comment>
<gene>
    <name evidence="6" type="ORF">H7F51_15230</name>
</gene>
<evidence type="ECO:0000256" key="1">
    <source>
        <dbReference type="ARBA" id="ARBA00009437"/>
    </source>
</evidence>
<dbReference type="PRINTS" id="PR00039">
    <property type="entry name" value="HTHLYSR"/>
</dbReference>
<dbReference type="Proteomes" id="UP000566813">
    <property type="component" value="Unassembled WGS sequence"/>
</dbReference>
<dbReference type="Pfam" id="PF00126">
    <property type="entry name" value="HTH_1"/>
    <property type="match status" value="1"/>
</dbReference>
<name>A0A7X1KN09_9SPHN</name>
<reference evidence="6 7" key="1">
    <citation type="submission" date="2020-08" db="EMBL/GenBank/DDBJ databases">
        <title>The genome sequence of type strain Novosphingobium flavum NBRC 111647.</title>
        <authorList>
            <person name="Liu Y."/>
        </authorList>
    </citation>
    <scope>NUCLEOTIDE SEQUENCE [LARGE SCALE GENOMIC DNA]</scope>
    <source>
        <strain evidence="6 7">NBRC 111647</strain>
    </source>
</reference>
<evidence type="ECO:0000313" key="6">
    <source>
        <dbReference type="EMBL" id="MBC2666870.1"/>
    </source>
</evidence>
<evidence type="ECO:0000256" key="4">
    <source>
        <dbReference type="ARBA" id="ARBA00023163"/>
    </source>
</evidence>
<dbReference type="Gene3D" id="3.40.190.290">
    <property type="match status" value="1"/>
</dbReference>
<comment type="caution">
    <text evidence="6">The sequence shown here is derived from an EMBL/GenBank/DDBJ whole genome shotgun (WGS) entry which is preliminary data.</text>
</comment>
<dbReference type="CDD" id="cd05466">
    <property type="entry name" value="PBP2_LTTR_substrate"/>
    <property type="match status" value="1"/>
</dbReference>
<evidence type="ECO:0000259" key="5">
    <source>
        <dbReference type="PROSITE" id="PS50931"/>
    </source>
</evidence>
<dbReference type="InterPro" id="IPR000847">
    <property type="entry name" value="LysR_HTH_N"/>
</dbReference>
<accession>A0A7X1KN09</accession>
<dbReference type="GO" id="GO:0003700">
    <property type="term" value="F:DNA-binding transcription factor activity"/>
    <property type="evidence" value="ECO:0007669"/>
    <property type="project" value="InterPro"/>
</dbReference>
<dbReference type="PANTHER" id="PTHR30126">
    <property type="entry name" value="HTH-TYPE TRANSCRIPTIONAL REGULATOR"/>
    <property type="match status" value="1"/>
</dbReference>
<dbReference type="AlphaFoldDB" id="A0A7X1KN09"/>
<proteinExistence type="inferred from homology"/>
<protein>
    <submittedName>
        <fullName evidence="6">LysR family transcriptional regulator</fullName>
    </submittedName>
</protein>
<evidence type="ECO:0000256" key="2">
    <source>
        <dbReference type="ARBA" id="ARBA00023015"/>
    </source>
</evidence>
<dbReference type="SUPFAM" id="SSF53850">
    <property type="entry name" value="Periplasmic binding protein-like II"/>
    <property type="match status" value="1"/>
</dbReference>
<keyword evidence="3" id="KW-0238">DNA-binding</keyword>
<dbReference type="Gene3D" id="1.10.10.10">
    <property type="entry name" value="Winged helix-like DNA-binding domain superfamily/Winged helix DNA-binding domain"/>
    <property type="match status" value="1"/>
</dbReference>
<keyword evidence="2" id="KW-0805">Transcription regulation</keyword>
<keyword evidence="7" id="KW-1185">Reference proteome</keyword>
<dbReference type="InterPro" id="IPR036388">
    <property type="entry name" value="WH-like_DNA-bd_sf"/>
</dbReference>
<dbReference type="SUPFAM" id="SSF46785">
    <property type="entry name" value="Winged helix' DNA-binding domain"/>
    <property type="match status" value="1"/>
</dbReference>
<organism evidence="6 7">
    <name type="scientific">Novosphingobium flavum</name>
    <dbReference type="NCBI Taxonomy" id="1778672"/>
    <lineage>
        <taxon>Bacteria</taxon>
        <taxon>Pseudomonadati</taxon>
        <taxon>Pseudomonadota</taxon>
        <taxon>Alphaproteobacteria</taxon>
        <taxon>Sphingomonadales</taxon>
        <taxon>Sphingomonadaceae</taxon>
        <taxon>Novosphingobium</taxon>
    </lineage>
</organism>
<dbReference type="FunFam" id="1.10.10.10:FF:000001">
    <property type="entry name" value="LysR family transcriptional regulator"/>
    <property type="match status" value="1"/>
</dbReference>
<dbReference type="InterPro" id="IPR036390">
    <property type="entry name" value="WH_DNA-bd_sf"/>
</dbReference>
<dbReference type="Pfam" id="PF03466">
    <property type="entry name" value="LysR_substrate"/>
    <property type="match status" value="1"/>
</dbReference>
<dbReference type="PROSITE" id="PS50931">
    <property type="entry name" value="HTH_LYSR"/>
    <property type="match status" value="1"/>
</dbReference>
<sequence>MSEQTARIDRDFARNVDWNLLKVFLEIVRSGGIGAAARTLNKQQPSVSAALKRLEDQLGARLFDRSTSGVRITPAGRALHALCEEMFEHVRMAQHQVAQATKRVGGMVRIQLISSIVCPEFDAAIASFHARHPGIAMELRVSAWRGVLEALGGGEVEVGIGYEGSAGPELVYEPLFVETQQLFCARGHPLYGRKIARLEDLRREGFVLTGADEPEAVTRLRGRHGLGAEQAGQAEDVHEALRLVSLGVGIGFLPVGAAEGTVRAGKLWPLLPAHLQPAYEIYLISRADPSRDTATQLFLDEMRRRLRAKRV</sequence>
<dbReference type="InterPro" id="IPR005119">
    <property type="entry name" value="LysR_subst-bd"/>
</dbReference>
<dbReference type="EMBL" id="JACLAW010000012">
    <property type="protein sequence ID" value="MBC2666870.1"/>
    <property type="molecule type" value="Genomic_DNA"/>
</dbReference>